<dbReference type="CDD" id="cd21140">
    <property type="entry name" value="Cas6_I-like"/>
    <property type="match status" value="1"/>
</dbReference>
<keyword evidence="2" id="KW-0694">RNA-binding</keyword>
<dbReference type="Gene3D" id="3.30.70.1890">
    <property type="match status" value="1"/>
</dbReference>
<proteinExistence type="inferred from homology"/>
<dbReference type="PIRSF" id="PIRSF005054">
    <property type="entry name" value="PF1131"/>
    <property type="match status" value="1"/>
</dbReference>
<accession>A0A0P1M810</accession>
<sequence>MRLKITLFPQTVPTVIPVNYNHLVYAEIGDKIKRHNDAFKGDRRLKNLGIFKERFRIYTFSFLRFKNFLIENDEVKLTNPEEFNFFISSPFGSFIEGLALAFLRDGNFRVGDANFVVKSVAKIEPPKFADEMKLRLLSPIAVVKSKGKREIFMTPEETGYFDKIKEDLIRKYNFLYAEKIKSVDFEMQFDKEYIDSRGGKFSKLIKFGKMNVKCFLAPFIIKTDPKLIEVGYEWGFGHKNHFGFGMAVVSEHDIKEQ</sequence>
<dbReference type="AlphaFoldDB" id="A0A0N7MZS3"/>
<accession>A0A0N7MUH3</accession>
<evidence type="ECO:0000256" key="3">
    <source>
        <dbReference type="ARBA" id="ARBA00023118"/>
    </source>
</evidence>
<accession>A0A0N7MZS3</accession>
<evidence type="ECO:0000259" key="5">
    <source>
        <dbReference type="Pfam" id="PF01881"/>
    </source>
</evidence>
<dbReference type="RefSeq" id="WP_047133849.1">
    <property type="nucleotide sequence ID" value="NZ_CZVJ01000065.1"/>
</dbReference>
<dbReference type="Pfam" id="PF01881">
    <property type="entry name" value="Cas_Cas6_C"/>
    <property type="match status" value="1"/>
</dbReference>
<name>A0A0N7MZS3_9BACT</name>
<evidence type="ECO:0000256" key="1">
    <source>
        <dbReference type="ARBA" id="ARBA00005937"/>
    </source>
</evidence>
<evidence type="ECO:0000313" key="6">
    <source>
        <dbReference type="EMBL" id="CUU06332.1"/>
    </source>
</evidence>
<evidence type="ECO:0000256" key="2">
    <source>
        <dbReference type="ARBA" id="ARBA00022884"/>
    </source>
</evidence>
<dbReference type="EMBL" id="FAOP01000006">
    <property type="protein sequence ID" value="CUU06332.1"/>
    <property type="molecule type" value="Genomic_DNA"/>
</dbReference>
<accession>A0A0N7MPZ0</accession>
<dbReference type="PANTHER" id="PTHR36984">
    <property type="entry name" value="CRISPR-ASSOCIATED ENDORIBONUCLEASE CAS6 1"/>
    <property type="match status" value="1"/>
</dbReference>
<dbReference type="InterPro" id="IPR049435">
    <property type="entry name" value="Cas_Cas6_C"/>
</dbReference>
<accession>A0A0P1MSH2</accession>
<dbReference type="GO" id="GO:0051607">
    <property type="term" value="P:defense response to virus"/>
    <property type="evidence" value="ECO:0007669"/>
    <property type="project" value="UniProtKB-KW"/>
</dbReference>
<evidence type="ECO:0000313" key="7">
    <source>
        <dbReference type="Proteomes" id="UP000182011"/>
    </source>
</evidence>
<dbReference type="Proteomes" id="UP000182011">
    <property type="component" value="Unassembled WGS sequence"/>
</dbReference>
<dbReference type="InterPro" id="IPR045747">
    <property type="entry name" value="CRISPR-assoc_prot_Cas6_N_sf"/>
</dbReference>
<feature type="domain" description="CRISPR associated protein Cas6 C-terminal" evidence="5">
    <location>
        <begin position="124"/>
        <end position="247"/>
    </location>
</feature>
<dbReference type="InterPro" id="IPR010156">
    <property type="entry name" value="CRISPR-assoc_prot_Cas6"/>
</dbReference>
<dbReference type="GO" id="GO:0003723">
    <property type="term" value="F:RNA binding"/>
    <property type="evidence" value="ECO:0007669"/>
    <property type="project" value="UniProtKB-KW"/>
</dbReference>
<dbReference type="Gene3D" id="3.30.70.1900">
    <property type="match status" value="1"/>
</dbReference>
<evidence type="ECO:0000256" key="4">
    <source>
        <dbReference type="PIRNR" id="PIRNR005054"/>
    </source>
</evidence>
<accession>A0A0P1LL75</accession>
<keyword evidence="3" id="KW-0051">Antiviral defense</keyword>
<protein>
    <recommendedName>
        <fullName evidence="4">CRISPR-associated endoribonuclease</fullName>
    </recommendedName>
</protein>
<dbReference type="STRING" id="1633631.GCA_001442925_01458"/>
<accession>A0A0P1MNJ7</accession>
<organism evidence="6 7">
    <name type="scientific">Candidatus Kryptonium thompsonii</name>
    <dbReference type="NCBI Taxonomy" id="1633631"/>
    <lineage>
        <taxon>Bacteria</taxon>
        <taxon>Pseudomonadati</taxon>
        <taxon>Candidatus Kryptoniota</taxon>
        <taxon>Candidatus Kryptonium</taxon>
    </lineage>
</organism>
<comment type="similarity">
    <text evidence="1 4">Belongs to the CRISPR-associated protein Cas6/Cse3/CasE family.</text>
</comment>
<dbReference type="GO" id="GO:0016788">
    <property type="term" value="F:hydrolase activity, acting on ester bonds"/>
    <property type="evidence" value="ECO:0007669"/>
    <property type="project" value="InterPro"/>
</dbReference>
<comment type="function">
    <text evidence="4">CRISPR (clustered regularly interspaced short palindromic repeat), is an adaptive immune system that provides protection against mobile genetic elements (viruses, transposable elements and conjugative plasmids). CRISPR clusters contain sequences complementary to antecedent mobile elements and target invading nucleic acids. CRISPR clusters are transcribed and processed into CRISPR RNA (crRNA).</text>
</comment>
<reference evidence="6 7" key="1">
    <citation type="submission" date="2015-11" db="EMBL/GenBank/DDBJ databases">
        <authorList>
            <person name="Zhang Y."/>
            <person name="Guo Z."/>
        </authorList>
    </citation>
    <scope>NUCLEOTIDE SEQUENCE [LARGE SCALE GENOMIC DNA]</scope>
    <source>
        <strain evidence="6">JGI-4</strain>
    </source>
</reference>
<dbReference type="PANTHER" id="PTHR36984:SF1">
    <property type="entry name" value="CRISPR-ASSOCIATED ENDORIBONUCLEASE CAS6 1"/>
    <property type="match status" value="1"/>
</dbReference>
<gene>
    <name evidence="6" type="ORF">JGI4_01463</name>
</gene>
<dbReference type="Pfam" id="PF21350">
    <property type="entry name" value="Cas6_I-A"/>
    <property type="match status" value="1"/>
</dbReference>
<accession>A0A0S4N574</accession>
<dbReference type="NCBIfam" id="TIGR01877">
    <property type="entry name" value="cas_cas6"/>
    <property type="match status" value="1"/>
</dbReference>